<name>B5HHN3_STRE2</name>
<dbReference type="InterPro" id="IPR000086">
    <property type="entry name" value="NUDIX_hydrolase_dom"/>
</dbReference>
<keyword evidence="7" id="KW-1185">Reference proteome</keyword>
<dbReference type="InterPro" id="IPR015797">
    <property type="entry name" value="NUDIX_hydrolase-like_dom_sf"/>
</dbReference>
<feature type="domain" description="Nudix hydrolase" evidence="5">
    <location>
        <begin position="40"/>
        <end position="143"/>
    </location>
</feature>
<dbReference type="Gene3D" id="3.90.79.10">
    <property type="entry name" value="Nucleoside Triphosphate Pyrophosphohydrolase"/>
    <property type="match status" value="1"/>
</dbReference>
<evidence type="ECO:0000259" key="5">
    <source>
        <dbReference type="PROSITE" id="PS51462"/>
    </source>
</evidence>
<feature type="compositionally biased region" description="Basic and acidic residues" evidence="4">
    <location>
        <begin position="114"/>
        <end position="123"/>
    </location>
</feature>
<proteinExistence type="inferred from homology"/>
<protein>
    <recommendedName>
        <fullName evidence="5">Nudix hydrolase domain-containing protein</fullName>
    </recommendedName>
</protein>
<reference evidence="7" key="1">
    <citation type="submission" date="2008-02" db="EMBL/GenBank/DDBJ databases">
        <authorList>
            <consortium name="The Broad Institute Genome Sequencing Platform"/>
            <person name="Fischbach M."/>
            <person name="Ward D."/>
            <person name="Young S."/>
            <person name="Jaffe D."/>
            <person name="Gnerre S."/>
            <person name="Berlin A."/>
            <person name="Heiman D."/>
            <person name="Hepburn T."/>
            <person name="Sykes S."/>
            <person name="Alvarado L."/>
            <person name="Kodira C.D."/>
            <person name="Straight P."/>
            <person name="Clardy J."/>
            <person name="Hung D."/>
            <person name="Kolter R."/>
            <person name="Mekalanos J."/>
            <person name="Walker S."/>
            <person name="Walsh C.T."/>
            <person name="Lander E."/>
            <person name="Galagan J."/>
            <person name="Nusbaum C."/>
            <person name="Birren B."/>
        </authorList>
    </citation>
    <scope>NUCLEOTIDE SEQUENCE [LARGE SCALE GENOMIC DNA]</scope>
    <source>
        <strain evidence="7">ATCC 25486 / DSM 40338 / CBS 914.69 / JCM 4507 / NBRC 13074 / NRRL 2958 / 5647</strain>
    </source>
</reference>
<evidence type="ECO:0000313" key="7">
    <source>
        <dbReference type="Proteomes" id="UP000002805"/>
    </source>
</evidence>
<dbReference type="PANTHER" id="PTHR43736:SF1">
    <property type="entry name" value="DIHYDRONEOPTERIN TRIPHOSPHATE DIPHOSPHATASE"/>
    <property type="match status" value="1"/>
</dbReference>
<dbReference type="PANTHER" id="PTHR43736">
    <property type="entry name" value="ADP-RIBOSE PYROPHOSPHATASE"/>
    <property type="match status" value="1"/>
</dbReference>
<comment type="similarity">
    <text evidence="1 3">Belongs to the Nudix hydrolase family.</text>
</comment>
<gene>
    <name evidence="6" type="ORF">SSDG_04428</name>
</gene>
<dbReference type="Pfam" id="PF00293">
    <property type="entry name" value="NUDIX"/>
    <property type="match status" value="1"/>
</dbReference>
<feature type="compositionally biased region" description="Basic residues" evidence="4">
    <location>
        <begin position="124"/>
        <end position="135"/>
    </location>
</feature>
<dbReference type="InterPro" id="IPR020476">
    <property type="entry name" value="Nudix_hydrolase"/>
</dbReference>
<evidence type="ECO:0000256" key="2">
    <source>
        <dbReference type="ARBA" id="ARBA00022801"/>
    </source>
</evidence>
<feature type="region of interest" description="Disordered" evidence="4">
    <location>
        <begin position="91"/>
        <end position="143"/>
    </location>
</feature>
<reference evidence="7" key="2">
    <citation type="submission" date="2009-10" db="EMBL/GenBank/DDBJ databases">
        <title>The genome sequence of Streptomyces pristinaespiralis strain ATCC 25486.</title>
        <authorList>
            <consortium name="The Broad Institute Genome Sequencing Platform"/>
            <consortium name="Broad Institute Microbial Sequencing Center"/>
            <person name="Fischbach M."/>
            <person name="Godfrey P."/>
            <person name="Ward D."/>
            <person name="Young S."/>
            <person name="Zeng Q."/>
            <person name="Koehrsen M."/>
            <person name="Alvarado L."/>
            <person name="Berlin A.M."/>
            <person name="Bochicchio J."/>
            <person name="Borenstein D."/>
            <person name="Chapman S.B."/>
            <person name="Chen Z."/>
            <person name="Engels R."/>
            <person name="Freedman E."/>
            <person name="Gellesch M."/>
            <person name="Goldberg J."/>
            <person name="Griggs A."/>
            <person name="Gujja S."/>
            <person name="Heilman E.R."/>
            <person name="Heiman D.I."/>
            <person name="Hepburn T.A."/>
            <person name="Howarth C."/>
            <person name="Jen D."/>
            <person name="Larson L."/>
            <person name="Lewis B."/>
            <person name="Mehta T."/>
            <person name="Park D."/>
            <person name="Pearson M."/>
            <person name="Richards J."/>
            <person name="Roberts A."/>
            <person name="Saif S."/>
            <person name="Shea T.D."/>
            <person name="Shenoy N."/>
            <person name="Sisk P."/>
            <person name="Stolte C."/>
            <person name="Sykes S.N."/>
            <person name="Thomson T."/>
            <person name="Walk T."/>
            <person name="White J."/>
            <person name="Yandava C."/>
            <person name="Straight P."/>
            <person name="Clardy J."/>
            <person name="Hung D."/>
            <person name="Kolter R."/>
            <person name="Mekalanos J."/>
            <person name="Walker S."/>
            <person name="Walsh C.T."/>
            <person name="Wieland-Brown L.C."/>
            <person name="Haas B."/>
            <person name="Nusbaum C."/>
            <person name="Birren B."/>
        </authorList>
    </citation>
    <scope>NUCLEOTIDE SEQUENCE [LARGE SCALE GENOMIC DNA]</scope>
    <source>
        <strain evidence="7">ATCC 25486 / DSM 40338 / CBS 914.69 / JCM 4507 / NBRC 13074 / NRRL 2958 / 5647</strain>
    </source>
</reference>
<accession>B5HHN3</accession>
<dbReference type="PROSITE" id="PS00893">
    <property type="entry name" value="NUDIX_BOX"/>
    <property type="match status" value="1"/>
</dbReference>
<dbReference type="PROSITE" id="PS51462">
    <property type="entry name" value="NUDIX"/>
    <property type="match status" value="1"/>
</dbReference>
<organism evidence="6 7">
    <name type="scientific">Streptomyces pristinaespiralis (strain ATCC 25486 / DSM 40338 / CBS 914.69 / JCM 4507 / KCC S-0507 / NBRC 13074 / NRRL 2958 / 5647)</name>
    <dbReference type="NCBI Taxonomy" id="457429"/>
    <lineage>
        <taxon>Bacteria</taxon>
        <taxon>Bacillati</taxon>
        <taxon>Actinomycetota</taxon>
        <taxon>Actinomycetes</taxon>
        <taxon>Kitasatosporales</taxon>
        <taxon>Streptomycetaceae</taxon>
        <taxon>Streptomyces</taxon>
    </lineage>
</organism>
<dbReference type="HOGENOM" id="CLU_1805129_0_0_11"/>
<dbReference type="PRINTS" id="PR00502">
    <property type="entry name" value="NUDIXFAMILY"/>
</dbReference>
<evidence type="ECO:0000256" key="4">
    <source>
        <dbReference type="SAM" id="MobiDB-lite"/>
    </source>
</evidence>
<sequence>MTHRLLEPRTLDAAICDARRARTVYDNAVEWLLRPEAATSGPLAAEAWVFDSALTHVLLVRHRRRGWVPPGGKVDQGETPREAARRELLEETGVRAEMLGPGGRTSQGITSAGERLEHADPGRRGGHHAGRHGCRHPAAPEPP</sequence>
<evidence type="ECO:0000256" key="3">
    <source>
        <dbReference type="RuleBase" id="RU003476"/>
    </source>
</evidence>
<keyword evidence="2 3" id="KW-0378">Hydrolase</keyword>
<dbReference type="InterPro" id="IPR020084">
    <property type="entry name" value="NUDIX_hydrolase_CS"/>
</dbReference>
<dbReference type="GO" id="GO:0016787">
    <property type="term" value="F:hydrolase activity"/>
    <property type="evidence" value="ECO:0007669"/>
    <property type="project" value="UniProtKB-KW"/>
</dbReference>
<dbReference type="AlphaFoldDB" id="B5HHN3"/>
<dbReference type="Proteomes" id="UP000002805">
    <property type="component" value="Chromosome"/>
</dbReference>
<evidence type="ECO:0000256" key="1">
    <source>
        <dbReference type="ARBA" id="ARBA00005582"/>
    </source>
</evidence>
<evidence type="ECO:0000313" key="6">
    <source>
        <dbReference type="EMBL" id="EDY66314.1"/>
    </source>
</evidence>
<dbReference type="EMBL" id="CM000950">
    <property type="protein sequence ID" value="EDY66314.1"/>
    <property type="molecule type" value="Genomic_DNA"/>
</dbReference>
<dbReference type="SUPFAM" id="SSF55811">
    <property type="entry name" value="Nudix"/>
    <property type="match status" value="1"/>
</dbReference>